<evidence type="ECO:0000259" key="1">
    <source>
        <dbReference type="Pfam" id="PF08241"/>
    </source>
</evidence>
<dbReference type="GO" id="GO:0008168">
    <property type="term" value="F:methyltransferase activity"/>
    <property type="evidence" value="ECO:0007669"/>
    <property type="project" value="UniProtKB-KW"/>
</dbReference>
<name>A0ABV7ZGN5_9DEIO</name>
<dbReference type="Proteomes" id="UP001595803">
    <property type="component" value="Unassembled WGS sequence"/>
</dbReference>
<reference evidence="3" key="1">
    <citation type="journal article" date="2019" name="Int. J. Syst. Evol. Microbiol.">
        <title>The Global Catalogue of Microorganisms (GCM) 10K type strain sequencing project: providing services to taxonomists for standard genome sequencing and annotation.</title>
        <authorList>
            <consortium name="The Broad Institute Genomics Platform"/>
            <consortium name="The Broad Institute Genome Sequencing Center for Infectious Disease"/>
            <person name="Wu L."/>
            <person name="Ma J."/>
        </authorList>
    </citation>
    <scope>NUCLEOTIDE SEQUENCE [LARGE SCALE GENOMIC DNA]</scope>
    <source>
        <strain evidence="3">CCTCC AB 2017081</strain>
    </source>
</reference>
<keyword evidence="3" id="KW-1185">Reference proteome</keyword>
<comment type="caution">
    <text evidence="2">The sequence shown here is derived from an EMBL/GenBank/DDBJ whole genome shotgun (WGS) entry which is preliminary data.</text>
</comment>
<dbReference type="PANTHER" id="PTHR45036">
    <property type="entry name" value="METHYLTRANSFERASE LIKE 7B"/>
    <property type="match status" value="1"/>
</dbReference>
<accession>A0ABV7ZGN5</accession>
<dbReference type="CDD" id="cd02440">
    <property type="entry name" value="AdoMet_MTases"/>
    <property type="match status" value="1"/>
</dbReference>
<dbReference type="Pfam" id="PF08241">
    <property type="entry name" value="Methyltransf_11"/>
    <property type="match status" value="1"/>
</dbReference>
<gene>
    <name evidence="2" type="ORF">ACFOSB_21600</name>
</gene>
<protein>
    <submittedName>
        <fullName evidence="2">Class I SAM-dependent methyltransferase</fullName>
        <ecNumber evidence="2">2.1.1.-</ecNumber>
    </submittedName>
</protein>
<dbReference type="InterPro" id="IPR029063">
    <property type="entry name" value="SAM-dependent_MTases_sf"/>
</dbReference>
<keyword evidence="2" id="KW-0489">Methyltransferase</keyword>
<dbReference type="EC" id="2.1.1.-" evidence="2"/>
<evidence type="ECO:0000313" key="2">
    <source>
        <dbReference type="EMBL" id="MFC3835466.1"/>
    </source>
</evidence>
<keyword evidence="2" id="KW-0808">Transferase</keyword>
<sequence>MADARHVQRLYDRHAATYDTRAASRRLDTMRAALFGGATGDVLELGVGTGATFEHYPGALRSLSALDISAQMLARAQARVSGLPFPVHLRQHDYQTLPFAAASFDTVTSSLGLCGIPDPAGLFAEVRRVLRPGRHLLALEHVRPPRGWLGLVADGIDPLFERVVGCHANRRTARLLQQAGFTVEVLDSRVGGILIALRATPG</sequence>
<dbReference type="InterPro" id="IPR013216">
    <property type="entry name" value="Methyltransf_11"/>
</dbReference>
<proteinExistence type="predicted"/>
<dbReference type="SUPFAM" id="SSF53335">
    <property type="entry name" value="S-adenosyl-L-methionine-dependent methyltransferases"/>
    <property type="match status" value="1"/>
</dbReference>
<organism evidence="2 3">
    <name type="scientific">Deinococcus rufus</name>
    <dbReference type="NCBI Taxonomy" id="2136097"/>
    <lineage>
        <taxon>Bacteria</taxon>
        <taxon>Thermotogati</taxon>
        <taxon>Deinococcota</taxon>
        <taxon>Deinococci</taxon>
        <taxon>Deinococcales</taxon>
        <taxon>Deinococcaceae</taxon>
        <taxon>Deinococcus</taxon>
    </lineage>
</organism>
<evidence type="ECO:0000313" key="3">
    <source>
        <dbReference type="Proteomes" id="UP001595803"/>
    </source>
</evidence>
<dbReference type="Gene3D" id="3.40.50.150">
    <property type="entry name" value="Vaccinia Virus protein VP39"/>
    <property type="match status" value="1"/>
</dbReference>
<dbReference type="EMBL" id="JBHRZG010000024">
    <property type="protein sequence ID" value="MFC3835466.1"/>
    <property type="molecule type" value="Genomic_DNA"/>
</dbReference>
<dbReference type="PANTHER" id="PTHR45036:SF1">
    <property type="entry name" value="METHYLTRANSFERASE LIKE 7A"/>
    <property type="match status" value="1"/>
</dbReference>
<dbReference type="InterPro" id="IPR052356">
    <property type="entry name" value="Thiol_S-MT"/>
</dbReference>
<dbReference type="RefSeq" id="WP_322474546.1">
    <property type="nucleotide sequence ID" value="NZ_JBHRZG010000024.1"/>
</dbReference>
<dbReference type="GO" id="GO:0032259">
    <property type="term" value="P:methylation"/>
    <property type="evidence" value="ECO:0007669"/>
    <property type="project" value="UniProtKB-KW"/>
</dbReference>
<feature type="domain" description="Methyltransferase type 11" evidence="1">
    <location>
        <begin position="43"/>
        <end position="136"/>
    </location>
</feature>